<reference evidence="1 2" key="1">
    <citation type="submission" date="2023-05" db="EMBL/GenBank/DDBJ databases">
        <title>Draft genome sequence of Streptomyces sp. B-S-A12 isolated from a cave soil in Thailand.</title>
        <authorList>
            <person name="Chamroensaksri N."/>
            <person name="Muangham S."/>
        </authorList>
    </citation>
    <scope>NUCLEOTIDE SEQUENCE [LARGE SCALE GENOMIC DNA]</scope>
    <source>
        <strain evidence="1 2">B-S-A12</strain>
    </source>
</reference>
<sequence length="111" mass="12505">MYAFTFHRVTYEPTVKGPKDGSSEIALAFANESRETARRLGEAGRELAQVTEALAQAIEAGATCEHIQELQEHHLDATREFEGLHREWTAQSSAALSVFRDHWGHGENRQR</sequence>
<dbReference type="Proteomes" id="UP001237105">
    <property type="component" value="Unassembled WGS sequence"/>
</dbReference>
<evidence type="ECO:0000313" key="2">
    <source>
        <dbReference type="Proteomes" id="UP001237105"/>
    </source>
</evidence>
<evidence type="ECO:0000313" key="1">
    <source>
        <dbReference type="EMBL" id="MDI3417922.1"/>
    </source>
</evidence>
<gene>
    <name evidence="1" type="ORF">QIT00_04990</name>
</gene>
<dbReference type="RefSeq" id="WP_282533846.1">
    <property type="nucleotide sequence ID" value="NZ_JASCIS010000004.1"/>
</dbReference>
<comment type="caution">
    <text evidence="1">The sequence shown here is derived from an EMBL/GenBank/DDBJ whole genome shotgun (WGS) entry which is preliminary data.</text>
</comment>
<dbReference type="EMBL" id="JASCIS010000004">
    <property type="protein sequence ID" value="MDI3417922.1"/>
    <property type="molecule type" value="Genomic_DNA"/>
</dbReference>
<protein>
    <submittedName>
        <fullName evidence="1">Uncharacterized protein</fullName>
    </submittedName>
</protein>
<name>A0ABT6SQN3_9ACTN</name>
<organism evidence="1 2">
    <name type="scientific">Streptomyces luteolus</name>
    <dbReference type="NCBI Taxonomy" id="3043615"/>
    <lineage>
        <taxon>Bacteria</taxon>
        <taxon>Bacillati</taxon>
        <taxon>Actinomycetota</taxon>
        <taxon>Actinomycetes</taxon>
        <taxon>Kitasatosporales</taxon>
        <taxon>Streptomycetaceae</taxon>
        <taxon>Streptomyces</taxon>
    </lineage>
</organism>
<proteinExistence type="predicted"/>
<keyword evidence="2" id="KW-1185">Reference proteome</keyword>
<accession>A0ABT6SQN3</accession>